<sequence>MKNKGSFIINKKSSIKSSKLFLFENLLFEDVPLAAKQAYLECLEKQINDLDVMRKQLNENIQKQEMIKKQQLQFRKEIENIQNDQKLDHNIINQSMLLSQFITEQQKIDTCLIEQSYLKDLEYLQNQQLKTSNQFVPFENEFL</sequence>
<keyword evidence="3" id="KW-1185">Reference proteome</keyword>
<reference evidence="2" key="1">
    <citation type="submission" date="2021-01" db="EMBL/GenBank/DDBJ databases">
        <authorList>
            <consortium name="Genoscope - CEA"/>
            <person name="William W."/>
        </authorList>
    </citation>
    <scope>NUCLEOTIDE SEQUENCE</scope>
</reference>
<dbReference type="EMBL" id="CAJJDM010000022">
    <property type="protein sequence ID" value="CAD8056016.1"/>
    <property type="molecule type" value="Genomic_DNA"/>
</dbReference>
<evidence type="ECO:0000313" key="2">
    <source>
        <dbReference type="EMBL" id="CAD8056016.1"/>
    </source>
</evidence>
<protein>
    <submittedName>
        <fullName evidence="2">Uncharacterized protein</fullName>
    </submittedName>
</protein>
<keyword evidence="1" id="KW-0175">Coiled coil</keyword>
<dbReference type="OMA" id="NDQQLDH"/>
<gene>
    <name evidence="2" type="ORF">PPRIM_AZ9-3.1.T0240099</name>
</gene>
<feature type="coiled-coil region" evidence="1">
    <location>
        <begin position="40"/>
        <end position="67"/>
    </location>
</feature>
<accession>A0A8S1KTJ3</accession>
<comment type="caution">
    <text evidence="2">The sequence shown here is derived from an EMBL/GenBank/DDBJ whole genome shotgun (WGS) entry which is preliminary data.</text>
</comment>
<organism evidence="2 3">
    <name type="scientific">Paramecium primaurelia</name>
    <dbReference type="NCBI Taxonomy" id="5886"/>
    <lineage>
        <taxon>Eukaryota</taxon>
        <taxon>Sar</taxon>
        <taxon>Alveolata</taxon>
        <taxon>Ciliophora</taxon>
        <taxon>Intramacronucleata</taxon>
        <taxon>Oligohymenophorea</taxon>
        <taxon>Peniculida</taxon>
        <taxon>Parameciidae</taxon>
        <taxon>Paramecium</taxon>
    </lineage>
</organism>
<evidence type="ECO:0000256" key="1">
    <source>
        <dbReference type="SAM" id="Coils"/>
    </source>
</evidence>
<evidence type="ECO:0000313" key="3">
    <source>
        <dbReference type="Proteomes" id="UP000688137"/>
    </source>
</evidence>
<dbReference type="AlphaFoldDB" id="A0A8S1KTJ3"/>
<name>A0A8S1KTJ3_PARPR</name>
<dbReference type="Proteomes" id="UP000688137">
    <property type="component" value="Unassembled WGS sequence"/>
</dbReference>
<proteinExistence type="predicted"/>